<evidence type="ECO:0000313" key="2">
    <source>
        <dbReference type="EMBL" id="CDZ88924.1"/>
    </source>
</evidence>
<protein>
    <submittedName>
        <fullName evidence="2">Uncharacterized protein</fullName>
    </submittedName>
</protein>
<sequence>MHADRAWRRLPCRLTKTAFRCTSGLTSVFPVWFVLVLLLVGVFCARRWHVMLTVSMTGSNPVTCGNDSTNTPKSGRIWPLWVE</sequence>
<dbReference type="EMBL" id="CCSD01000056">
    <property type="protein sequence ID" value="CDZ88924.1"/>
    <property type="molecule type" value="Genomic_DNA"/>
</dbReference>
<keyword evidence="1" id="KW-0812">Transmembrane</keyword>
<organism evidence="2 3">
    <name type="scientific">Rhodococcus ruber</name>
    <dbReference type="NCBI Taxonomy" id="1830"/>
    <lineage>
        <taxon>Bacteria</taxon>
        <taxon>Bacillati</taxon>
        <taxon>Actinomycetota</taxon>
        <taxon>Actinomycetes</taxon>
        <taxon>Mycobacteriales</taxon>
        <taxon>Nocardiaceae</taxon>
        <taxon>Rhodococcus</taxon>
    </lineage>
</organism>
<evidence type="ECO:0000313" key="3">
    <source>
        <dbReference type="Proteomes" id="UP000042997"/>
    </source>
</evidence>
<keyword evidence="1" id="KW-0472">Membrane</keyword>
<dbReference type="AlphaFoldDB" id="A0A098BJK1"/>
<name>A0A098BJK1_9NOCA</name>
<evidence type="ECO:0000256" key="1">
    <source>
        <dbReference type="SAM" id="Phobius"/>
    </source>
</evidence>
<accession>A0A098BJK1</accession>
<feature type="transmembrane region" description="Helical" evidence="1">
    <location>
        <begin position="21"/>
        <end position="43"/>
    </location>
</feature>
<gene>
    <name evidence="2" type="ORF">RHRU231_450091</name>
</gene>
<proteinExistence type="predicted"/>
<dbReference type="Proteomes" id="UP000042997">
    <property type="component" value="Unassembled WGS sequence"/>
</dbReference>
<keyword evidence="1" id="KW-1133">Transmembrane helix</keyword>
<reference evidence="2 3" key="1">
    <citation type="journal article" date="2014" name="Genome Announc.">
        <title>Draft Genome Sequence of Propane- and Butane-Oxidizing Actinobacterium Rhodococcus ruber IEGM 231.</title>
        <authorList>
            <person name="Ivshina I.B."/>
            <person name="Kuyukina M.S."/>
            <person name="Krivoruchko A.V."/>
            <person name="Barbe V."/>
            <person name="Fischer C."/>
        </authorList>
    </citation>
    <scope>NUCLEOTIDE SEQUENCE [LARGE SCALE GENOMIC DNA]</scope>
</reference>